<dbReference type="PANTHER" id="PTHR23292">
    <property type="entry name" value="LIPOPOLYSACCHARIDE-INDUCED TUMOR NECROSIS FACTOR-ALPHA FACTOR"/>
    <property type="match status" value="1"/>
</dbReference>
<dbReference type="GO" id="GO:0016020">
    <property type="term" value="C:membrane"/>
    <property type="evidence" value="ECO:0007669"/>
    <property type="project" value="UniProtKB-SubCell"/>
</dbReference>
<evidence type="ECO:0000256" key="2">
    <source>
        <dbReference type="ARBA" id="ARBA00005975"/>
    </source>
</evidence>
<gene>
    <name evidence="8" type="ORF">PPRIM_AZ9-3.1.T1330111</name>
</gene>
<evidence type="ECO:0000259" key="7">
    <source>
        <dbReference type="PROSITE" id="PS51837"/>
    </source>
</evidence>
<dbReference type="EMBL" id="CAJJDM010000136">
    <property type="protein sequence ID" value="CAD8107324.1"/>
    <property type="molecule type" value="Genomic_DNA"/>
</dbReference>
<reference evidence="8" key="1">
    <citation type="submission" date="2021-01" db="EMBL/GenBank/DDBJ databases">
        <authorList>
            <consortium name="Genoscope - CEA"/>
            <person name="William W."/>
        </authorList>
    </citation>
    <scope>NUCLEOTIDE SEQUENCE</scope>
</reference>
<dbReference type="SMART" id="SM00714">
    <property type="entry name" value="LITAF"/>
    <property type="match status" value="1"/>
</dbReference>
<comment type="subcellular location">
    <subcellularLocation>
        <location evidence="1">Membrane</location>
        <topology evidence="1">Peripheral membrane protein</topology>
    </subcellularLocation>
</comment>
<evidence type="ECO:0000313" key="8">
    <source>
        <dbReference type="EMBL" id="CAD8107324.1"/>
    </source>
</evidence>
<feature type="transmembrane region" description="Helical" evidence="6">
    <location>
        <begin position="55"/>
        <end position="75"/>
    </location>
</feature>
<dbReference type="AlphaFoldDB" id="A0A8S1PW88"/>
<dbReference type="InterPro" id="IPR006629">
    <property type="entry name" value="LITAF"/>
</dbReference>
<evidence type="ECO:0000256" key="6">
    <source>
        <dbReference type="SAM" id="Phobius"/>
    </source>
</evidence>
<dbReference type="PANTHER" id="PTHR23292:SF6">
    <property type="entry name" value="FI16602P1-RELATED"/>
    <property type="match status" value="1"/>
</dbReference>
<evidence type="ECO:0000256" key="1">
    <source>
        <dbReference type="ARBA" id="ARBA00004170"/>
    </source>
</evidence>
<accession>A0A8S1PW88</accession>
<evidence type="ECO:0000313" key="9">
    <source>
        <dbReference type="Proteomes" id="UP000688137"/>
    </source>
</evidence>
<keyword evidence="3" id="KW-0479">Metal-binding</keyword>
<keyword evidence="6" id="KW-0812">Transmembrane</keyword>
<evidence type="ECO:0000256" key="4">
    <source>
        <dbReference type="ARBA" id="ARBA00022833"/>
    </source>
</evidence>
<name>A0A8S1PW88_PARPR</name>
<dbReference type="GO" id="GO:0008270">
    <property type="term" value="F:zinc ion binding"/>
    <property type="evidence" value="ECO:0007669"/>
    <property type="project" value="TreeGrafter"/>
</dbReference>
<comment type="similarity">
    <text evidence="2">Belongs to the CDIP1/LITAF family.</text>
</comment>
<keyword evidence="9" id="KW-1185">Reference proteome</keyword>
<dbReference type="PROSITE" id="PS51837">
    <property type="entry name" value="LITAF"/>
    <property type="match status" value="1"/>
</dbReference>
<protein>
    <recommendedName>
        <fullName evidence="7">LITAF domain-containing protein</fullName>
    </recommendedName>
</protein>
<evidence type="ECO:0000256" key="3">
    <source>
        <dbReference type="ARBA" id="ARBA00022723"/>
    </source>
</evidence>
<evidence type="ECO:0000256" key="5">
    <source>
        <dbReference type="ARBA" id="ARBA00023136"/>
    </source>
</evidence>
<comment type="caution">
    <text evidence="8">The sequence shown here is derived from an EMBL/GenBank/DDBJ whole genome shotgun (WGS) entry which is preliminary data.</text>
</comment>
<keyword evidence="4" id="KW-0862">Zinc</keyword>
<dbReference type="Pfam" id="PF10601">
    <property type="entry name" value="zf-LITAF-like"/>
    <property type="match status" value="1"/>
</dbReference>
<dbReference type="Proteomes" id="UP000688137">
    <property type="component" value="Unassembled WGS sequence"/>
</dbReference>
<organism evidence="8 9">
    <name type="scientific">Paramecium primaurelia</name>
    <dbReference type="NCBI Taxonomy" id="5886"/>
    <lineage>
        <taxon>Eukaryota</taxon>
        <taxon>Sar</taxon>
        <taxon>Alveolata</taxon>
        <taxon>Ciliophora</taxon>
        <taxon>Intramacronucleata</taxon>
        <taxon>Oligohymenophorea</taxon>
        <taxon>Peniculida</taxon>
        <taxon>Parameciidae</taxon>
        <taxon>Paramecium</taxon>
    </lineage>
</organism>
<proteinExistence type="inferred from homology"/>
<feature type="domain" description="LITAF" evidence="7">
    <location>
        <begin position="15"/>
        <end position="98"/>
    </location>
</feature>
<keyword evidence="5 6" id="KW-0472">Membrane</keyword>
<keyword evidence="6" id="KW-1133">Transmembrane helix</keyword>
<dbReference type="InterPro" id="IPR037519">
    <property type="entry name" value="LITAF_fam"/>
</dbReference>
<dbReference type="OMA" id="KTHYCPA"/>
<sequence>MSEHSHLMDENVVQSQINFKYKTKLNGISEPCEFYCFTCNQPRISRIEYTYSKATFIWCCILCFCTIILGLVPFCMQKCSSKTHYCPICDKIVGYTDGELC</sequence>